<evidence type="ECO:0000313" key="3">
    <source>
        <dbReference type="Proteomes" id="UP000002748"/>
    </source>
</evidence>
<evidence type="ECO:0008006" key="4">
    <source>
        <dbReference type="Google" id="ProtNLM"/>
    </source>
</evidence>
<dbReference type="GeneID" id="25986386"/>
<name>J6EUB7_TRIAS</name>
<dbReference type="VEuPathDB" id="FungiDB:A1Q1_02873"/>
<dbReference type="AlphaFoldDB" id="J6EUB7"/>
<reference evidence="2 3" key="1">
    <citation type="journal article" date="2012" name="Eukaryot. Cell">
        <title>Draft genome sequence of CBS 2479, the standard type strain of Trichosporon asahii.</title>
        <authorList>
            <person name="Yang R.Y."/>
            <person name="Li H.T."/>
            <person name="Zhu H."/>
            <person name="Zhou G.P."/>
            <person name="Wang M."/>
            <person name="Wang L."/>
        </authorList>
    </citation>
    <scope>NUCLEOTIDE SEQUENCE [LARGE SCALE GENOMIC DNA]</scope>
    <source>
        <strain evidence="3">ATCC 90039 / CBS 2479 / JCM 2466 / KCTC 7840 / NCYC 2677 / UAMH 7654</strain>
    </source>
</reference>
<dbReference type="Proteomes" id="UP000002748">
    <property type="component" value="Unassembled WGS sequence"/>
</dbReference>
<dbReference type="EMBL" id="ALBS01000211">
    <property type="protein sequence ID" value="EJT48169.1"/>
    <property type="molecule type" value="Genomic_DNA"/>
</dbReference>
<protein>
    <recommendedName>
        <fullName evidence="4">FIST domain-containing protein</fullName>
    </recommendedName>
</protein>
<comment type="caution">
    <text evidence="2">The sequence shown here is derived from an EMBL/GenBank/DDBJ whole genome shotgun (WGS) entry which is preliminary data.</text>
</comment>
<organism evidence="2 3">
    <name type="scientific">Trichosporon asahii var. asahii (strain ATCC 90039 / CBS 2479 / JCM 2466 / KCTC 7840 / NBRC 103889/ NCYC 2677 / UAMH 7654)</name>
    <name type="common">Yeast</name>
    <dbReference type="NCBI Taxonomy" id="1186058"/>
    <lineage>
        <taxon>Eukaryota</taxon>
        <taxon>Fungi</taxon>
        <taxon>Dikarya</taxon>
        <taxon>Basidiomycota</taxon>
        <taxon>Agaricomycotina</taxon>
        <taxon>Tremellomycetes</taxon>
        <taxon>Trichosporonales</taxon>
        <taxon>Trichosporonaceae</taxon>
        <taxon>Trichosporon</taxon>
    </lineage>
</organism>
<accession>J6EUB7</accession>
<sequence length="420" mass="44846">MLSRTIRAAQRRLGGSSRRSLTVKANTLVYPTPEAVESWLATVKKDSVLLYSLSANLGGWQGYLPMVQGYESVGSFHHSTLPSLSLAAFERDVLSEASAFYTPLTGRGHAEVGRWHRVGTDWGADKSGSEVGSLEALIAQKGWNGVWDGSGVAQGSSPSTAPSKPGEVSGGSRDELNVDAETSAVLCLTDANPGPVLARLSQRLIRTVGLVSAPTPFVTGSAHTLWCNKERYEKGTVGVQLRSRPQVAVRYGTQALGAPMMVDSARGNLLLSFKGASSNPTQTLINLLQERDHGKPRTGLEKDEDFWLEISDPHSDAIRVVRILSGDPSRGALSLDTDIPLNEGQMVQFQQRSDKAAEPQAPLAGATIRFGALEKKDTYEAPPPEMGEGQTKGFLACSEEGFVLGRDVCTVPGAAVTCGW</sequence>
<evidence type="ECO:0000313" key="2">
    <source>
        <dbReference type="EMBL" id="EJT48169.1"/>
    </source>
</evidence>
<dbReference type="RefSeq" id="XP_014179577.1">
    <property type="nucleotide sequence ID" value="XM_014324102.1"/>
</dbReference>
<evidence type="ECO:0000256" key="1">
    <source>
        <dbReference type="SAM" id="MobiDB-lite"/>
    </source>
</evidence>
<dbReference type="HOGENOM" id="CLU_051231_0_0_1"/>
<dbReference type="OrthoDB" id="10251508at2759"/>
<proteinExistence type="predicted"/>
<gene>
    <name evidence="2" type="ORF">A1Q1_02873</name>
</gene>
<dbReference type="KEGG" id="tasa:A1Q1_02873"/>
<feature type="compositionally biased region" description="Polar residues" evidence="1">
    <location>
        <begin position="153"/>
        <end position="162"/>
    </location>
</feature>
<feature type="region of interest" description="Disordered" evidence="1">
    <location>
        <begin position="149"/>
        <end position="174"/>
    </location>
</feature>